<dbReference type="AlphaFoldDB" id="A0A1H5X6E1"/>
<keyword evidence="1" id="KW-0732">Signal</keyword>
<reference evidence="2 3" key="1">
    <citation type="submission" date="2016-10" db="EMBL/GenBank/DDBJ databases">
        <authorList>
            <person name="de Groot N.N."/>
        </authorList>
    </citation>
    <scope>NUCLEOTIDE SEQUENCE [LARGE SCALE GENOMIC DNA]</scope>
    <source>
        <strain evidence="2 3">Nm13</strain>
    </source>
</reference>
<dbReference type="EMBL" id="FNUX01000024">
    <property type="protein sequence ID" value="SEG07319.1"/>
    <property type="molecule type" value="Genomic_DNA"/>
</dbReference>
<evidence type="ECO:0000256" key="1">
    <source>
        <dbReference type="SAM" id="SignalP"/>
    </source>
</evidence>
<evidence type="ECO:0000313" key="2">
    <source>
        <dbReference type="EMBL" id="SEG07319.1"/>
    </source>
</evidence>
<gene>
    <name evidence="2" type="ORF">SAMN05216334_12440</name>
</gene>
<name>A0A1H5X6E1_9PROT</name>
<accession>A0A1H5X6E1</accession>
<feature type="chain" id="PRO_5009289103" evidence="1">
    <location>
        <begin position="23"/>
        <end position="363"/>
    </location>
</feature>
<sequence>MNKVSAKYFVTLMLFLPFSAIAQDDHCRAFAEHGMYDVSLSTTDVGRAASFKSWFCQKQFSSSKEAQSVATSLGYESLDLGFNQEEQSWSTFSSEYCSDQSYEDRYKSHTTDFVRKINETASNNMLACFNRYGLHARLIQGQDPRTFIMQVKHNSDGSTEKVKVLSRVVTNATCTDNLAKGKKIGLSIIGDICTRNNDAAVDVAFFAEDKSLIWDTPHSLPAIVTPQENPILKVVCPKGARIFDEYFKRINHLGYAKSEVIQFNVNAVTIDDSVNNIGNDKEVTCSISIDPTSKFKLLNATGEIDYSRINTSGGTNNAAVGTIVRTIPKVDEDGKSAQIIIKTTPEIIRGTVNIKFNVDYQKL</sequence>
<dbReference type="Proteomes" id="UP000236753">
    <property type="component" value="Unassembled WGS sequence"/>
</dbReference>
<evidence type="ECO:0000313" key="3">
    <source>
        <dbReference type="Proteomes" id="UP000236753"/>
    </source>
</evidence>
<protein>
    <submittedName>
        <fullName evidence="2">Uncharacterized protein</fullName>
    </submittedName>
</protein>
<proteinExistence type="predicted"/>
<organism evidence="2 3">
    <name type="scientific">Nitrosomonas ureae</name>
    <dbReference type="NCBI Taxonomy" id="44577"/>
    <lineage>
        <taxon>Bacteria</taxon>
        <taxon>Pseudomonadati</taxon>
        <taxon>Pseudomonadota</taxon>
        <taxon>Betaproteobacteria</taxon>
        <taxon>Nitrosomonadales</taxon>
        <taxon>Nitrosomonadaceae</taxon>
        <taxon>Nitrosomonas</taxon>
    </lineage>
</organism>
<feature type="signal peptide" evidence="1">
    <location>
        <begin position="1"/>
        <end position="22"/>
    </location>
</feature>
<dbReference type="RefSeq" id="WP_103967218.1">
    <property type="nucleotide sequence ID" value="NZ_FNUX01000024.1"/>
</dbReference>